<dbReference type="AlphaFoldDB" id="A0AAN7EU92"/>
<reference evidence="1 2" key="1">
    <citation type="journal article" date="2023" name="G3 (Bethesda)">
        <title>A haplotype-resolved chromosome-scale genome for Quercus rubra L. provides insights into the genetics of adaptive traits for red oak species.</title>
        <authorList>
            <person name="Kapoor B."/>
            <person name="Jenkins J."/>
            <person name="Schmutz J."/>
            <person name="Zhebentyayeva T."/>
            <person name="Kuelheim C."/>
            <person name="Coggeshall M."/>
            <person name="Heim C."/>
            <person name="Lasky J.R."/>
            <person name="Leites L."/>
            <person name="Islam-Faridi N."/>
            <person name="Romero-Severson J."/>
            <person name="DeLeo V.L."/>
            <person name="Lucas S.M."/>
            <person name="Lazic D."/>
            <person name="Gailing O."/>
            <person name="Carlson J."/>
            <person name="Staton M."/>
        </authorList>
    </citation>
    <scope>NUCLEOTIDE SEQUENCE [LARGE SCALE GENOMIC DNA]</scope>
    <source>
        <strain evidence="1">Pseudo-F2</strain>
    </source>
</reference>
<evidence type="ECO:0000313" key="1">
    <source>
        <dbReference type="EMBL" id="KAK4579403.1"/>
    </source>
</evidence>
<organism evidence="1 2">
    <name type="scientific">Quercus rubra</name>
    <name type="common">Northern red oak</name>
    <name type="synonym">Quercus borealis</name>
    <dbReference type="NCBI Taxonomy" id="3512"/>
    <lineage>
        <taxon>Eukaryota</taxon>
        <taxon>Viridiplantae</taxon>
        <taxon>Streptophyta</taxon>
        <taxon>Embryophyta</taxon>
        <taxon>Tracheophyta</taxon>
        <taxon>Spermatophyta</taxon>
        <taxon>Magnoliopsida</taxon>
        <taxon>eudicotyledons</taxon>
        <taxon>Gunneridae</taxon>
        <taxon>Pentapetalae</taxon>
        <taxon>rosids</taxon>
        <taxon>fabids</taxon>
        <taxon>Fagales</taxon>
        <taxon>Fagaceae</taxon>
        <taxon>Quercus</taxon>
    </lineage>
</organism>
<gene>
    <name evidence="1" type="ORF">RGQ29_029176</name>
</gene>
<dbReference type="EMBL" id="JAXUIC010000008">
    <property type="protein sequence ID" value="KAK4579403.1"/>
    <property type="molecule type" value="Genomic_DNA"/>
</dbReference>
<accession>A0AAN7EU92</accession>
<protein>
    <submittedName>
        <fullName evidence="1">Uncharacterized protein</fullName>
    </submittedName>
</protein>
<proteinExistence type="predicted"/>
<dbReference type="Proteomes" id="UP001324115">
    <property type="component" value="Unassembled WGS sequence"/>
</dbReference>
<evidence type="ECO:0000313" key="2">
    <source>
        <dbReference type="Proteomes" id="UP001324115"/>
    </source>
</evidence>
<name>A0AAN7EU92_QUERU</name>
<keyword evidence="2" id="KW-1185">Reference proteome</keyword>
<sequence length="77" mass="8476">MEFGAASSRVLNSNHFLCLIPNPKKFQSQIDLPNLNLRLPSNASFQISSSISRRDCTFKATLKDTSTSTPTVKKMSG</sequence>
<comment type="caution">
    <text evidence="1">The sequence shown here is derived from an EMBL/GenBank/DDBJ whole genome shotgun (WGS) entry which is preliminary data.</text>
</comment>